<dbReference type="RefSeq" id="WP_169656854.1">
    <property type="nucleotide sequence ID" value="NZ_JABANE010000025.1"/>
</dbReference>
<proteinExistence type="predicted"/>
<dbReference type="PANTHER" id="PTHR39200">
    <property type="entry name" value="HYPOTHETICAL EXPORTED PROTEIN"/>
    <property type="match status" value="1"/>
</dbReference>
<reference evidence="3 4" key="1">
    <citation type="submission" date="2020-04" db="EMBL/GenBank/DDBJ databases">
        <title>Flammeovirga sp. SR4, a novel species isolated from seawater.</title>
        <authorList>
            <person name="Wang X."/>
        </authorList>
    </citation>
    <scope>NUCLEOTIDE SEQUENCE [LARGE SCALE GENOMIC DNA]</scope>
    <source>
        <strain evidence="3 4">ATCC 23126</strain>
    </source>
</reference>
<dbReference type="EMBL" id="JABANE010000025">
    <property type="protein sequence ID" value="NME68553.1"/>
    <property type="molecule type" value="Genomic_DNA"/>
</dbReference>
<gene>
    <name evidence="3" type="ORF">HHU12_11335</name>
</gene>
<dbReference type="PANTHER" id="PTHR39200:SF1">
    <property type="entry name" value="AUTO-TRANSPORTER ADHESIN HEAD GIN DOMAIN-CONTAINING PROTEIN-RELATED"/>
    <property type="match status" value="1"/>
</dbReference>
<sequence>MKTRLFILNIILFFSSFVYAQKVDTRSLNSFEAIKISGSMDLKLIAGNKNEAVVHLYGSTKATDVITEVSGGKLSIRPKKGVRNVRADIEITYKDKINGISFSGSSDIKCEGKVLADNLSLAGSGSGSFSGEVEVEELKASLSGSGELDLKGKADTFSVSVSGSADIDAKNMESKIVTISVSGSGDVDCWATEEINARVSGSGDIRYKGRPERTKIKVSGSGDISQIQ</sequence>
<dbReference type="Gene3D" id="2.160.20.120">
    <property type="match status" value="1"/>
</dbReference>
<dbReference type="AlphaFoldDB" id="A0A7X9RS46"/>
<organism evidence="3 4">
    <name type="scientific">Flammeovirga aprica JL-4</name>
    <dbReference type="NCBI Taxonomy" id="694437"/>
    <lineage>
        <taxon>Bacteria</taxon>
        <taxon>Pseudomonadati</taxon>
        <taxon>Bacteroidota</taxon>
        <taxon>Cytophagia</taxon>
        <taxon>Cytophagales</taxon>
        <taxon>Flammeovirgaceae</taxon>
        <taxon>Flammeovirga</taxon>
    </lineage>
</organism>
<evidence type="ECO:0000256" key="1">
    <source>
        <dbReference type="SAM" id="SignalP"/>
    </source>
</evidence>
<evidence type="ECO:0000313" key="4">
    <source>
        <dbReference type="Proteomes" id="UP000576082"/>
    </source>
</evidence>
<feature type="chain" id="PRO_5031384388" evidence="1">
    <location>
        <begin position="21"/>
        <end position="228"/>
    </location>
</feature>
<feature type="domain" description="Putative auto-transporter adhesin head GIN" evidence="2">
    <location>
        <begin position="31"/>
        <end position="211"/>
    </location>
</feature>
<evidence type="ECO:0000313" key="3">
    <source>
        <dbReference type="EMBL" id="NME68553.1"/>
    </source>
</evidence>
<keyword evidence="4" id="KW-1185">Reference proteome</keyword>
<dbReference type="InterPro" id="IPR021255">
    <property type="entry name" value="DUF2807"/>
</dbReference>
<comment type="caution">
    <text evidence="3">The sequence shown here is derived from an EMBL/GenBank/DDBJ whole genome shotgun (WGS) entry which is preliminary data.</text>
</comment>
<accession>A0A7X9RS46</accession>
<protein>
    <submittedName>
        <fullName evidence="3">DUF2807 domain-containing protein</fullName>
    </submittedName>
</protein>
<dbReference type="Pfam" id="PF10988">
    <property type="entry name" value="DUF2807"/>
    <property type="match status" value="1"/>
</dbReference>
<evidence type="ECO:0000259" key="2">
    <source>
        <dbReference type="Pfam" id="PF10988"/>
    </source>
</evidence>
<feature type="signal peptide" evidence="1">
    <location>
        <begin position="1"/>
        <end position="20"/>
    </location>
</feature>
<dbReference type="Proteomes" id="UP000576082">
    <property type="component" value="Unassembled WGS sequence"/>
</dbReference>
<keyword evidence="1" id="KW-0732">Signal</keyword>
<name>A0A7X9RS46_9BACT</name>